<protein>
    <recommendedName>
        <fullName evidence="3">HEPN domain-containing protein</fullName>
    </recommendedName>
</protein>
<comment type="caution">
    <text evidence="1">The sequence shown here is derived from an EMBL/GenBank/DDBJ whole genome shotgun (WGS) entry which is preliminary data.</text>
</comment>
<accession>A0A0A6P866</accession>
<proteinExistence type="predicted"/>
<evidence type="ECO:0000313" key="2">
    <source>
        <dbReference type="Proteomes" id="UP000030428"/>
    </source>
</evidence>
<gene>
    <name evidence="1" type="ORF">PN36_11605</name>
</gene>
<dbReference type="EMBL" id="JSZA02000035">
    <property type="protein sequence ID" value="KHD06582.1"/>
    <property type="molecule type" value="Genomic_DNA"/>
</dbReference>
<organism evidence="1 2">
    <name type="scientific">Candidatus Thiomargarita nelsonii</name>
    <dbReference type="NCBI Taxonomy" id="1003181"/>
    <lineage>
        <taxon>Bacteria</taxon>
        <taxon>Pseudomonadati</taxon>
        <taxon>Pseudomonadota</taxon>
        <taxon>Gammaproteobacteria</taxon>
        <taxon>Thiotrichales</taxon>
        <taxon>Thiotrichaceae</taxon>
        <taxon>Thiomargarita</taxon>
    </lineage>
</organism>
<name>A0A0A6P866_9GAMM</name>
<evidence type="ECO:0008006" key="3">
    <source>
        <dbReference type="Google" id="ProtNLM"/>
    </source>
</evidence>
<dbReference type="Proteomes" id="UP000030428">
    <property type="component" value="Unassembled WGS sequence"/>
</dbReference>
<dbReference type="Gene3D" id="1.20.120.330">
    <property type="entry name" value="Nucleotidyltransferases domain 2"/>
    <property type="match status" value="1"/>
</dbReference>
<dbReference type="AlphaFoldDB" id="A0A0A6P866"/>
<keyword evidence="2" id="KW-1185">Reference proteome</keyword>
<reference evidence="1 2" key="1">
    <citation type="journal article" date="2016" name="Front. Microbiol.">
        <title>Single-Cell (Meta-)Genomics of a Dimorphic Candidatus Thiomargarita nelsonii Reveals Genomic Plasticity.</title>
        <authorList>
            <person name="Flood B.E."/>
            <person name="Fliss P."/>
            <person name="Jones D.S."/>
            <person name="Dick G.J."/>
            <person name="Jain S."/>
            <person name="Kaster A.K."/>
            <person name="Winkel M."/>
            <person name="Mussmann M."/>
            <person name="Bailey J."/>
        </authorList>
    </citation>
    <scope>NUCLEOTIDE SEQUENCE [LARGE SCALE GENOMIC DNA]</scope>
    <source>
        <strain evidence="1">Hydrate Ridge</strain>
    </source>
</reference>
<evidence type="ECO:0000313" key="1">
    <source>
        <dbReference type="EMBL" id="KHD06582.1"/>
    </source>
</evidence>
<sequence>MYQELFQKFENVESLGGKAWQHSLNIDLIEQTKIKDCSLHCFHYQQMFEMLFKHLLQTKSQYGSYSHRHNLAKLLEELIAYTAFRTDKTKYRMALQVITVCAEEYRYNFLIDCEAYKDSVEIGKELLKELLEFEQVPPS</sequence>